<feature type="non-terminal residue" evidence="3">
    <location>
        <position position="1"/>
    </location>
</feature>
<dbReference type="PANTHER" id="PTHR31600">
    <property type="entry name" value="TINY MACROCYSTS PROTEIN B-RELATED"/>
    <property type="match status" value="1"/>
</dbReference>
<dbReference type="EMBL" id="BSDZ01000013">
    <property type="protein sequence ID" value="GLI62748.1"/>
    <property type="molecule type" value="Genomic_DNA"/>
</dbReference>
<keyword evidence="2" id="KW-0812">Transmembrane</keyword>
<organism evidence="3 4">
    <name type="scientific">Volvox africanus</name>
    <dbReference type="NCBI Taxonomy" id="51714"/>
    <lineage>
        <taxon>Eukaryota</taxon>
        <taxon>Viridiplantae</taxon>
        <taxon>Chlorophyta</taxon>
        <taxon>core chlorophytes</taxon>
        <taxon>Chlorophyceae</taxon>
        <taxon>CS clade</taxon>
        <taxon>Chlamydomonadales</taxon>
        <taxon>Volvocaceae</taxon>
        <taxon>Volvox</taxon>
    </lineage>
</organism>
<evidence type="ECO:0000313" key="3">
    <source>
        <dbReference type="EMBL" id="GLI62748.1"/>
    </source>
</evidence>
<feature type="transmembrane region" description="Helical" evidence="2">
    <location>
        <begin position="79"/>
        <end position="97"/>
    </location>
</feature>
<reference evidence="3 4" key="1">
    <citation type="journal article" date="2023" name="IScience">
        <title>Expanded male sex-determining region conserved during the evolution of homothallism in the green alga Volvox.</title>
        <authorList>
            <person name="Yamamoto K."/>
            <person name="Matsuzaki R."/>
            <person name="Mahakham W."/>
            <person name="Heman W."/>
            <person name="Sekimoto H."/>
            <person name="Kawachi M."/>
            <person name="Minakuchi Y."/>
            <person name="Toyoda A."/>
            <person name="Nozaki H."/>
        </authorList>
    </citation>
    <scope>NUCLEOTIDE SEQUENCE [LARGE SCALE GENOMIC DNA]</scope>
    <source>
        <strain evidence="3 4">NIES-4468</strain>
    </source>
</reference>
<dbReference type="Proteomes" id="UP001165090">
    <property type="component" value="Unassembled WGS sequence"/>
</dbReference>
<name>A0ABQ5RYP6_9CHLO</name>
<dbReference type="InterPro" id="IPR052994">
    <property type="entry name" value="Tiny_macrocysts_regulators"/>
</dbReference>
<evidence type="ECO:0000313" key="4">
    <source>
        <dbReference type="Proteomes" id="UP001165090"/>
    </source>
</evidence>
<keyword evidence="2" id="KW-0472">Membrane</keyword>
<feature type="compositionally biased region" description="Low complexity" evidence="1">
    <location>
        <begin position="30"/>
        <end position="45"/>
    </location>
</feature>
<evidence type="ECO:0000256" key="2">
    <source>
        <dbReference type="SAM" id="Phobius"/>
    </source>
</evidence>
<gene>
    <name evidence="3" type="ORF">VaNZ11_005487</name>
</gene>
<accession>A0ABQ5RYP6</accession>
<comment type="caution">
    <text evidence="3">The sequence shown here is derived from an EMBL/GenBank/DDBJ whole genome shotgun (WGS) entry which is preliminary data.</text>
</comment>
<dbReference type="PANTHER" id="PTHR31600:SF2">
    <property type="entry name" value="GAMETE ENRICHED GENE 10 PROTEIN-RELATED"/>
    <property type="match status" value="1"/>
</dbReference>
<feature type="region of interest" description="Disordered" evidence="1">
    <location>
        <begin position="1"/>
        <end position="45"/>
    </location>
</feature>
<feature type="non-terminal residue" evidence="3">
    <location>
        <position position="183"/>
    </location>
</feature>
<keyword evidence="2" id="KW-1133">Transmembrane helix</keyword>
<evidence type="ECO:0000256" key="1">
    <source>
        <dbReference type="SAM" id="MobiDB-lite"/>
    </source>
</evidence>
<protein>
    <submittedName>
        <fullName evidence="3">Uncharacterized protein</fullName>
    </submittedName>
</protein>
<keyword evidence="4" id="KW-1185">Reference proteome</keyword>
<proteinExistence type="predicted"/>
<sequence length="183" mass="19136">GRGGGGGVSVNDGTSSQADDDDTASKGPGSSAFSDSSSTADAEAAATADPRRARLLRRITKLVAGTGLAEVLWRLKSRVLLLLAAMLVTHITCYIILFRLMKGQFSYVSGVHQLALVADRTQVAVARSAVIEFCSRPGVTPEGVCEMPLDAVVNDVRHALDDLESYHQAIYLGTSSGSGSPIT</sequence>